<dbReference type="OMA" id="ISVRVIH"/>
<dbReference type="InterPro" id="IPR046533">
    <property type="entry name" value="DUF6598"/>
</dbReference>
<dbReference type="PANTHER" id="PTHR33065">
    <property type="entry name" value="OS07G0486400 PROTEIN"/>
    <property type="match status" value="1"/>
</dbReference>
<gene>
    <name evidence="3" type="primary">LOC102722604</name>
</gene>
<dbReference type="KEGG" id="obr:102722604"/>
<evidence type="ECO:0000313" key="3">
    <source>
        <dbReference type="EnsemblPlants" id="OB08G13590.1"/>
    </source>
</evidence>
<dbReference type="EnsemblPlants" id="OB08G13590.1">
    <property type="protein sequence ID" value="OB08G13590.1"/>
    <property type="gene ID" value="OB08G13590"/>
</dbReference>
<evidence type="ECO:0000259" key="2">
    <source>
        <dbReference type="Pfam" id="PF20241"/>
    </source>
</evidence>
<accession>J3MQI0</accession>
<feature type="domain" description="DUF6598" evidence="2">
    <location>
        <begin position="178"/>
        <end position="432"/>
    </location>
</feature>
<dbReference type="Proteomes" id="UP000006038">
    <property type="component" value="Chromosome 8"/>
</dbReference>
<evidence type="ECO:0000313" key="4">
    <source>
        <dbReference type="Proteomes" id="UP000006038"/>
    </source>
</evidence>
<dbReference type="OrthoDB" id="681537at2759"/>
<dbReference type="GeneID" id="102722604"/>
<dbReference type="RefSeq" id="XP_006659846.1">
    <property type="nucleotide sequence ID" value="XM_006659783.2"/>
</dbReference>
<evidence type="ECO:0000256" key="1">
    <source>
        <dbReference type="SAM" id="MobiDB-lite"/>
    </source>
</evidence>
<feature type="compositionally biased region" description="Basic and acidic residues" evidence="1">
    <location>
        <begin position="40"/>
        <end position="55"/>
    </location>
</feature>
<reference evidence="3" key="2">
    <citation type="submission" date="2013-04" db="UniProtKB">
        <authorList>
            <consortium name="EnsemblPlants"/>
        </authorList>
    </citation>
    <scope>IDENTIFICATION</scope>
</reference>
<organism evidence="3">
    <name type="scientific">Oryza brachyantha</name>
    <name type="common">malo sina</name>
    <dbReference type="NCBI Taxonomy" id="4533"/>
    <lineage>
        <taxon>Eukaryota</taxon>
        <taxon>Viridiplantae</taxon>
        <taxon>Streptophyta</taxon>
        <taxon>Embryophyta</taxon>
        <taxon>Tracheophyta</taxon>
        <taxon>Spermatophyta</taxon>
        <taxon>Magnoliopsida</taxon>
        <taxon>Liliopsida</taxon>
        <taxon>Poales</taxon>
        <taxon>Poaceae</taxon>
        <taxon>BOP clade</taxon>
        <taxon>Oryzoideae</taxon>
        <taxon>Oryzeae</taxon>
        <taxon>Oryzinae</taxon>
        <taxon>Oryza</taxon>
    </lineage>
</organism>
<dbReference type="eggNOG" id="ENOG502R3B0">
    <property type="taxonomic scope" value="Eukaryota"/>
</dbReference>
<sequence>METVADAERKSDRDGRGSSGAMARRRNRRRKRGGGAVLGKRRETSEPQAAVEEKQVPVVEDGCTTAGMERDEVFLRFFIGLSAEEYAASKAASKPNKREETSEEWEARVRKRLEEQEKAYREEMGGEDDESWAAIQYRQFWNEVYSTHHGSYQDTTRIPAMRFTHKPALGDTAGTSDTLQIFSVKVAATSGGLQWPLDVFGMVSMRDSVDRNRNVLFHRTRDNCQTLTEQEHNLVLVGPTRAIVLSMPEPVIIDVELKVKGTTESEDKYLSLLAVPLLCDDKYYSRVLKSGSYTSKLSTLAFRLGYIVSSVEATISVRVIHGSWPDGFHGQIAAFTTCICFKHLVSDDIVANIDHEKIVLLDFRGKKAVSDGKVELSRHVVSVEKRGELKVSVKAWEVDNNVVEKVTVFTPLEAGISNGELDIGFCKLQVSVAWSLISQDPVFADSEL</sequence>
<dbReference type="Pfam" id="PF20241">
    <property type="entry name" value="DUF6598"/>
    <property type="match status" value="1"/>
</dbReference>
<proteinExistence type="predicted"/>
<feature type="compositionally biased region" description="Basic and acidic residues" evidence="1">
    <location>
        <begin position="1"/>
        <end position="16"/>
    </location>
</feature>
<reference evidence="3" key="1">
    <citation type="journal article" date="2013" name="Nat. Commun.">
        <title>Whole-genome sequencing of Oryza brachyantha reveals mechanisms underlying Oryza genome evolution.</title>
        <authorList>
            <person name="Chen J."/>
            <person name="Huang Q."/>
            <person name="Gao D."/>
            <person name="Wang J."/>
            <person name="Lang Y."/>
            <person name="Liu T."/>
            <person name="Li B."/>
            <person name="Bai Z."/>
            <person name="Luis Goicoechea J."/>
            <person name="Liang C."/>
            <person name="Chen C."/>
            <person name="Zhang W."/>
            <person name="Sun S."/>
            <person name="Liao Y."/>
            <person name="Zhang X."/>
            <person name="Yang L."/>
            <person name="Song C."/>
            <person name="Wang M."/>
            <person name="Shi J."/>
            <person name="Liu G."/>
            <person name="Liu J."/>
            <person name="Zhou H."/>
            <person name="Zhou W."/>
            <person name="Yu Q."/>
            <person name="An N."/>
            <person name="Chen Y."/>
            <person name="Cai Q."/>
            <person name="Wang B."/>
            <person name="Liu B."/>
            <person name="Min J."/>
            <person name="Huang Y."/>
            <person name="Wu H."/>
            <person name="Li Z."/>
            <person name="Zhang Y."/>
            <person name="Yin Y."/>
            <person name="Song W."/>
            <person name="Jiang J."/>
            <person name="Jackson S.A."/>
            <person name="Wing R.A."/>
            <person name="Wang J."/>
            <person name="Chen M."/>
        </authorList>
    </citation>
    <scope>NUCLEOTIDE SEQUENCE [LARGE SCALE GENOMIC DNA]</scope>
    <source>
        <strain evidence="3">cv. IRGC 101232</strain>
    </source>
</reference>
<dbReference type="AlphaFoldDB" id="J3MQI0"/>
<dbReference type="Gramene" id="OB08G13590.1">
    <property type="protein sequence ID" value="OB08G13590.1"/>
    <property type="gene ID" value="OB08G13590"/>
</dbReference>
<dbReference type="PANTHER" id="PTHR33065:SF177">
    <property type="entry name" value="OS08G0141000 PROTEIN"/>
    <property type="match status" value="1"/>
</dbReference>
<feature type="compositionally biased region" description="Basic residues" evidence="1">
    <location>
        <begin position="23"/>
        <end position="33"/>
    </location>
</feature>
<keyword evidence="4" id="KW-1185">Reference proteome</keyword>
<feature type="region of interest" description="Disordered" evidence="1">
    <location>
        <begin position="1"/>
        <end position="55"/>
    </location>
</feature>
<dbReference type="HOGENOM" id="CLU_030845_0_0_1"/>
<name>J3MQI0_ORYBR</name>
<protein>
    <recommendedName>
        <fullName evidence="2">DUF6598 domain-containing protein</fullName>
    </recommendedName>
</protein>